<dbReference type="Pfam" id="PF00450">
    <property type="entry name" value="Peptidase_S10"/>
    <property type="match status" value="1"/>
</dbReference>
<sequence>MTSHETMLHQHVPSSRNLSLDSAGHVKSLAGVDLQKWNSGEICSISQWTPARECSLSTHQPVAVEMYWTPLLFSHLAAAIFSDGRSQGLAQINGTADSCISSPQQAGCKTEWLIKDPIYPSAVLRIKKADTKLGHVCEGAGSGYTGYLSFDHDKRTIYFIFFESQSKPLEDPVAIWMQGGPGASSLPFGLLAEHGPCLIDGTSTKTNPYSWNKFANMIYVDQPAGTGFSFSTTADPRDTTSQVADDMVMLLHLFYQAFPGLKKNPLHLTGESYAGKWIPPLAKKVLDANKKYKKANHIPLSSIVIGGGYLNAAVQDPTIYDYACLKPHPIVKTLVNATACASMSVAATHCKALWAKYTRLGGKKGRAARQAAEEALHACYRELYPAIRESGTDMYLVSRHCSDKSGDCDPKSSLAEQYLQRSEVAAAFGADSGVFHAFNDKIQTPTEYSGDEGLDTGPTVAGLLDAGIPVLIYSGLLDARVPFVGSMAVLDQLVWSGSDQFKAAQNAPFGWSGGVKWGAKNLLYVLFEKAGHLVPRDDPVNAFQLLKGWLDGTLMR</sequence>
<dbReference type="Proteomes" id="UP000193685">
    <property type="component" value="Unassembled WGS sequence"/>
</dbReference>
<dbReference type="GO" id="GO:0004185">
    <property type="term" value="F:serine-type carboxypeptidase activity"/>
    <property type="evidence" value="ECO:0007669"/>
    <property type="project" value="UniProtKB-UniRule"/>
</dbReference>
<keyword evidence="5 7" id="KW-0378">Hydrolase</keyword>
<keyword evidence="2 7" id="KW-0121">Carboxypeptidase</keyword>
<organism evidence="8 9">
    <name type="scientific">Protomyces lactucae-debilis</name>
    <dbReference type="NCBI Taxonomy" id="2754530"/>
    <lineage>
        <taxon>Eukaryota</taxon>
        <taxon>Fungi</taxon>
        <taxon>Dikarya</taxon>
        <taxon>Ascomycota</taxon>
        <taxon>Taphrinomycotina</taxon>
        <taxon>Taphrinomycetes</taxon>
        <taxon>Taphrinales</taxon>
        <taxon>Protomycetaceae</taxon>
        <taxon>Protomyces</taxon>
    </lineage>
</organism>
<evidence type="ECO:0000256" key="2">
    <source>
        <dbReference type="ARBA" id="ARBA00022645"/>
    </source>
</evidence>
<dbReference type="OMA" id="HACYREL"/>
<dbReference type="PANTHER" id="PTHR11802">
    <property type="entry name" value="SERINE PROTEASE FAMILY S10 SERINE CARBOXYPEPTIDASE"/>
    <property type="match status" value="1"/>
</dbReference>
<dbReference type="OrthoDB" id="443318at2759"/>
<keyword evidence="9" id="KW-1185">Reference proteome</keyword>
<dbReference type="PROSITE" id="PS00131">
    <property type="entry name" value="CARBOXYPEPT_SER_SER"/>
    <property type="match status" value="1"/>
</dbReference>
<dbReference type="InterPro" id="IPR018202">
    <property type="entry name" value="Ser_caboxypep_ser_AS"/>
</dbReference>
<evidence type="ECO:0000256" key="1">
    <source>
        <dbReference type="ARBA" id="ARBA00009431"/>
    </source>
</evidence>
<accession>A0A1Y2FIQ3</accession>
<keyword evidence="3 7" id="KW-0645">Protease</keyword>
<comment type="similarity">
    <text evidence="1 7">Belongs to the peptidase S10 family.</text>
</comment>
<evidence type="ECO:0000313" key="9">
    <source>
        <dbReference type="Proteomes" id="UP000193685"/>
    </source>
</evidence>
<dbReference type="AlphaFoldDB" id="A0A1Y2FIQ3"/>
<name>A0A1Y2FIQ3_PROLT</name>
<keyword evidence="6" id="KW-0325">Glycoprotein</keyword>
<dbReference type="PANTHER" id="PTHR11802:SF3">
    <property type="entry name" value="RETINOID-INDUCIBLE SERINE CARBOXYPEPTIDASE"/>
    <property type="match status" value="1"/>
</dbReference>
<evidence type="ECO:0000256" key="6">
    <source>
        <dbReference type="ARBA" id="ARBA00023180"/>
    </source>
</evidence>
<dbReference type="GO" id="GO:0006508">
    <property type="term" value="P:proteolysis"/>
    <property type="evidence" value="ECO:0007669"/>
    <property type="project" value="UniProtKB-KW"/>
</dbReference>
<evidence type="ECO:0000256" key="5">
    <source>
        <dbReference type="ARBA" id="ARBA00022801"/>
    </source>
</evidence>
<evidence type="ECO:0000256" key="7">
    <source>
        <dbReference type="RuleBase" id="RU361156"/>
    </source>
</evidence>
<dbReference type="GeneID" id="63783434"/>
<dbReference type="RefSeq" id="XP_040726147.1">
    <property type="nucleotide sequence ID" value="XM_040866835.1"/>
</dbReference>
<dbReference type="InterPro" id="IPR029058">
    <property type="entry name" value="AB_hydrolase_fold"/>
</dbReference>
<dbReference type="SUPFAM" id="SSF53474">
    <property type="entry name" value="alpha/beta-Hydrolases"/>
    <property type="match status" value="1"/>
</dbReference>
<evidence type="ECO:0000256" key="4">
    <source>
        <dbReference type="ARBA" id="ARBA00022729"/>
    </source>
</evidence>
<evidence type="ECO:0000256" key="3">
    <source>
        <dbReference type="ARBA" id="ARBA00022670"/>
    </source>
</evidence>
<dbReference type="PRINTS" id="PR00724">
    <property type="entry name" value="CRBOXYPTASEC"/>
</dbReference>
<evidence type="ECO:0000313" key="8">
    <source>
        <dbReference type="EMBL" id="ORY83852.1"/>
    </source>
</evidence>
<proteinExistence type="inferred from homology"/>
<keyword evidence="4" id="KW-0732">Signal</keyword>
<dbReference type="EC" id="3.4.16.-" evidence="7"/>
<dbReference type="InterPro" id="IPR001563">
    <property type="entry name" value="Peptidase_S10"/>
</dbReference>
<dbReference type="EMBL" id="MCFI01000007">
    <property type="protein sequence ID" value="ORY83852.1"/>
    <property type="molecule type" value="Genomic_DNA"/>
</dbReference>
<protein>
    <recommendedName>
        <fullName evidence="7">Carboxypeptidase</fullName>
        <ecNumber evidence="7">3.4.16.-</ecNumber>
    </recommendedName>
</protein>
<gene>
    <name evidence="8" type="ORF">BCR37DRAFT_282483</name>
</gene>
<dbReference type="Gene3D" id="3.40.50.1820">
    <property type="entry name" value="alpha/beta hydrolase"/>
    <property type="match status" value="1"/>
</dbReference>
<comment type="caution">
    <text evidence="8">The sequence shown here is derived from an EMBL/GenBank/DDBJ whole genome shotgun (WGS) entry which is preliminary data.</text>
</comment>
<dbReference type="Gene3D" id="1.10.287.410">
    <property type="match status" value="1"/>
</dbReference>
<reference evidence="8 9" key="1">
    <citation type="submission" date="2016-07" db="EMBL/GenBank/DDBJ databases">
        <title>Pervasive Adenine N6-methylation of Active Genes in Fungi.</title>
        <authorList>
            <consortium name="DOE Joint Genome Institute"/>
            <person name="Mondo S.J."/>
            <person name="Dannebaum R.O."/>
            <person name="Kuo R.C."/>
            <person name="Labutti K."/>
            <person name="Haridas S."/>
            <person name="Kuo A."/>
            <person name="Salamov A."/>
            <person name="Ahrendt S.R."/>
            <person name="Lipzen A."/>
            <person name="Sullivan W."/>
            <person name="Andreopoulos W.B."/>
            <person name="Clum A."/>
            <person name="Lindquist E."/>
            <person name="Daum C."/>
            <person name="Ramamoorthy G.K."/>
            <person name="Gryganskyi A."/>
            <person name="Culley D."/>
            <person name="Magnuson J.K."/>
            <person name="James T.Y."/>
            <person name="O'Malley M.A."/>
            <person name="Stajich J.E."/>
            <person name="Spatafora J.W."/>
            <person name="Visel A."/>
            <person name="Grigoriev I.V."/>
        </authorList>
    </citation>
    <scope>NUCLEOTIDE SEQUENCE [LARGE SCALE GENOMIC DNA]</scope>
    <source>
        <strain evidence="8 9">12-1054</strain>
    </source>
</reference>